<dbReference type="EC" id="4.1.2.4" evidence="6"/>
<dbReference type="PANTHER" id="PTHR10889">
    <property type="entry name" value="DEOXYRIBOSE-PHOSPHATE ALDOLASE"/>
    <property type="match status" value="1"/>
</dbReference>
<dbReference type="SUPFAM" id="SSF51569">
    <property type="entry name" value="Aldolase"/>
    <property type="match status" value="1"/>
</dbReference>
<dbReference type="CDD" id="cd00959">
    <property type="entry name" value="DeoC"/>
    <property type="match status" value="1"/>
</dbReference>
<dbReference type="GO" id="GO:0004139">
    <property type="term" value="F:deoxyribose-phosphate aldolase activity"/>
    <property type="evidence" value="ECO:0007669"/>
    <property type="project" value="UniProtKB-EC"/>
</dbReference>
<dbReference type="InterPro" id="IPR013785">
    <property type="entry name" value="Aldolase_TIM"/>
</dbReference>
<accession>A0ABT8LCZ7</accession>
<comment type="subcellular location">
    <subcellularLocation>
        <location evidence="6">Cytoplasm</location>
    </subcellularLocation>
</comment>
<dbReference type="Proteomes" id="UP001172083">
    <property type="component" value="Unassembled WGS sequence"/>
</dbReference>
<evidence type="ECO:0000256" key="3">
    <source>
        <dbReference type="ARBA" id="ARBA00023239"/>
    </source>
</evidence>
<protein>
    <recommendedName>
        <fullName evidence="6">Deoxyribose-phosphate aldolase</fullName>
        <shortName evidence="6">DERA</shortName>
        <ecNumber evidence="6">4.1.2.4</ecNumber>
    </recommendedName>
    <alternativeName>
        <fullName evidence="6">2-deoxy-D-ribose 5-phosphate aldolase</fullName>
    </alternativeName>
    <alternativeName>
        <fullName evidence="6">Phosphodeoxyriboaldolase</fullName>
        <shortName evidence="6">Deoxyriboaldolase</shortName>
    </alternativeName>
</protein>
<dbReference type="EMBL" id="JAUJEB010000007">
    <property type="protein sequence ID" value="MDN5215653.1"/>
    <property type="molecule type" value="Genomic_DNA"/>
</dbReference>
<keyword evidence="2 6" id="KW-0963">Cytoplasm</keyword>
<evidence type="ECO:0000313" key="7">
    <source>
        <dbReference type="EMBL" id="MDN5215653.1"/>
    </source>
</evidence>
<dbReference type="RefSeq" id="WP_346760991.1">
    <property type="nucleotide sequence ID" value="NZ_JAUJEB010000007.1"/>
</dbReference>
<dbReference type="PIRSF" id="PIRSF001357">
    <property type="entry name" value="DeoC"/>
    <property type="match status" value="1"/>
</dbReference>
<evidence type="ECO:0000256" key="4">
    <source>
        <dbReference type="ARBA" id="ARBA00023270"/>
    </source>
</evidence>
<proteinExistence type="inferred from homology"/>
<feature type="active site" description="Schiff-base intermediate with acetaldehyde" evidence="6">
    <location>
        <position position="153"/>
    </location>
</feature>
<evidence type="ECO:0000256" key="5">
    <source>
        <dbReference type="ARBA" id="ARBA00048791"/>
    </source>
</evidence>
<dbReference type="PANTHER" id="PTHR10889:SF1">
    <property type="entry name" value="DEOXYRIBOSE-PHOSPHATE ALDOLASE"/>
    <property type="match status" value="1"/>
</dbReference>
<comment type="catalytic activity">
    <reaction evidence="5 6">
        <text>2-deoxy-D-ribose 5-phosphate = D-glyceraldehyde 3-phosphate + acetaldehyde</text>
        <dbReference type="Rhea" id="RHEA:12821"/>
        <dbReference type="ChEBI" id="CHEBI:15343"/>
        <dbReference type="ChEBI" id="CHEBI:59776"/>
        <dbReference type="ChEBI" id="CHEBI:62877"/>
        <dbReference type="EC" id="4.1.2.4"/>
    </reaction>
</comment>
<keyword evidence="3 6" id="KW-0456">Lyase</keyword>
<dbReference type="InterPro" id="IPR028581">
    <property type="entry name" value="DeoC_typeI"/>
</dbReference>
<organism evidence="7 8">
    <name type="scientific">Agaribacillus aureus</name>
    <dbReference type="NCBI Taxonomy" id="3051825"/>
    <lineage>
        <taxon>Bacteria</taxon>
        <taxon>Pseudomonadati</taxon>
        <taxon>Bacteroidota</taxon>
        <taxon>Cytophagia</taxon>
        <taxon>Cytophagales</taxon>
        <taxon>Splendidivirgaceae</taxon>
        <taxon>Agaribacillus</taxon>
    </lineage>
</organism>
<sequence>MENINNFIEQTNLRPTLIDRDIDQLVEEARKYHFAGICVPPFWVKKAKREIGSDTIRLVTVIGFPLGYQMSESKTNEMEIAIANGADELDMVMNVSAFKSGMPWVKIEIAKCAQLAHDSGKPIKIIIETAYLSSDEMITAAKLCQDAGADYVKTSTGFAPSGAKVEDIRLLRSNLANDIGIKASGGIKSLKEACLLIEAGADRIGTSGGVKIMEELAGKRI</sequence>
<feature type="active site" description="Proton donor/acceptor" evidence="6">
    <location>
        <position position="182"/>
    </location>
</feature>
<keyword evidence="8" id="KW-1185">Reference proteome</keyword>
<dbReference type="Gene3D" id="3.20.20.70">
    <property type="entry name" value="Aldolase class I"/>
    <property type="match status" value="1"/>
</dbReference>
<gene>
    <name evidence="6 7" type="primary">deoC</name>
    <name evidence="7" type="ORF">QQ020_26485</name>
</gene>
<dbReference type="InterPro" id="IPR002915">
    <property type="entry name" value="DeoC/FbaB/LacD_aldolase"/>
</dbReference>
<name>A0ABT8LCZ7_9BACT</name>
<dbReference type="InterPro" id="IPR011343">
    <property type="entry name" value="DeoC"/>
</dbReference>
<evidence type="ECO:0000256" key="1">
    <source>
        <dbReference type="ARBA" id="ARBA00010936"/>
    </source>
</evidence>
<reference evidence="7" key="1">
    <citation type="submission" date="2023-06" db="EMBL/GenBank/DDBJ databases">
        <title>Genomic of Agaribacillus aureum.</title>
        <authorList>
            <person name="Wang G."/>
        </authorList>
    </citation>
    <scope>NUCLEOTIDE SEQUENCE</scope>
    <source>
        <strain evidence="7">BMA12</strain>
    </source>
</reference>
<comment type="caution">
    <text evidence="7">The sequence shown here is derived from an EMBL/GenBank/DDBJ whole genome shotgun (WGS) entry which is preliminary data.</text>
</comment>
<keyword evidence="4 6" id="KW-0704">Schiff base</keyword>
<evidence type="ECO:0000256" key="6">
    <source>
        <dbReference type="HAMAP-Rule" id="MF_00114"/>
    </source>
</evidence>
<comment type="function">
    <text evidence="6">Catalyzes a reversible aldol reaction between acetaldehyde and D-glyceraldehyde 3-phosphate to generate 2-deoxy-D-ribose 5-phosphate.</text>
</comment>
<dbReference type="NCBIfam" id="TIGR00126">
    <property type="entry name" value="deoC"/>
    <property type="match status" value="1"/>
</dbReference>
<evidence type="ECO:0000256" key="2">
    <source>
        <dbReference type="ARBA" id="ARBA00022490"/>
    </source>
</evidence>
<dbReference type="SMART" id="SM01133">
    <property type="entry name" value="DeoC"/>
    <property type="match status" value="1"/>
</dbReference>
<evidence type="ECO:0000313" key="8">
    <source>
        <dbReference type="Proteomes" id="UP001172083"/>
    </source>
</evidence>
<comment type="pathway">
    <text evidence="6">Carbohydrate degradation; 2-deoxy-D-ribose 1-phosphate degradation; D-glyceraldehyde 3-phosphate and acetaldehyde from 2-deoxy-alpha-D-ribose 1-phosphate: step 2/2.</text>
</comment>
<dbReference type="HAMAP" id="MF_00114">
    <property type="entry name" value="DeoC_type1"/>
    <property type="match status" value="1"/>
</dbReference>
<feature type="active site" description="Proton donor/acceptor" evidence="6">
    <location>
        <position position="90"/>
    </location>
</feature>
<comment type="similarity">
    <text evidence="1 6">Belongs to the DeoC/FbaB aldolase family. DeoC type 1 subfamily.</text>
</comment>
<dbReference type="Pfam" id="PF01791">
    <property type="entry name" value="DeoC"/>
    <property type="match status" value="1"/>
</dbReference>